<sequence>MSDWLDFWSRTQRVYVNDRHREAHFRKVATDVLAVLDDPSIRVLDYGAGEALHADRIAAAAGHVILCELADGVRRRLAARFADHPGISVVGDVSGLEPGSVGLMVVNSVLQYLSDAELDRLLADAARLLPAGGRLLVGDVVPVRTSLAGDVAALLRYGARHGFLLAAVVSLCATAMSPYTKVRRRLGLSRHDEAGLVARLAAAGFTAHRHLPNLSHNPNRMSFMAIRDPATRKTQEAAAA</sequence>
<evidence type="ECO:0000259" key="1">
    <source>
        <dbReference type="Pfam" id="PF13649"/>
    </source>
</evidence>
<evidence type="ECO:0000313" key="2">
    <source>
        <dbReference type="EMBL" id="RZQ61122.1"/>
    </source>
</evidence>
<dbReference type="SUPFAM" id="SSF53335">
    <property type="entry name" value="S-adenosyl-L-methionine-dependent methyltransferases"/>
    <property type="match status" value="1"/>
</dbReference>
<dbReference type="GO" id="GO:0008168">
    <property type="term" value="F:methyltransferase activity"/>
    <property type="evidence" value="ECO:0007669"/>
    <property type="project" value="UniProtKB-KW"/>
</dbReference>
<evidence type="ECO:0000313" key="3">
    <source>
        <dbReference type="Proteomes" id="UP000292003"/>
    </source>
</evidence>
<accession>A0A4Q7J3C7</accession>
<dbReference type="GO" id="GO:0032259">
    <property type="term" value="P:methylation"/>
    <property type="evidence" value="ECO:0007669"/>
    <property type="project" value="UniProtKB-KW"/>
</dbReference>
<keyword evidence="3" id="KW-1185">Reference proteome</keyword>
<dbReference type="OrthoDB" id="9810615at2"/>
<dbReference type="CDD" id="cd02440">
    <property type="entry name" value="AdoMet_MTases"/>
    <property type="match status" value="1"/>
</dbReference>
<proteinExistence type="predicted"/>
<protein>
    <submittedName>
        <fullName evidence="2">Class I SAM-dependent methyltransferase</fullName>
    </submittedName>
</protein>
<name>A0A4Q7J3C7_9PSEU</name>
<keyword evidence="2" id="KW-0808">Transferase</keyword>
<feature type="domain" description="Methyltransferase" evidence="1">
    <location>
        <begin position="43"/>
        <end position="133"/>
    </location>
</feature>
<dbReference type="Proteomes" id="UP000292003">
    <property type="component" value="Unassembled WGS sequence"/>
</dbReference>
<dbReference type="AlphaFoldDB" id="A0A4Q7J3C7"/>
<reference evidence="2 3" key="1">
    <citation type="submission" date="2019-02" db="EMBL/GenBank/DDBJ databases">
        <title>Draft genome sequence of Amycolatopsis sp. 8-3EHSu isolated from roots of Suaeda maritima.</title>
        <authorList>
            <person name="Duangmal K."/>
            <person name="Chantavorakit T."/>
        </authorList>
    </citation>
    <scope>NUCLEOTIDE SEQUENCE [LARGE SCALE GENOMIC DNA]</scope>
    <source>
        <strain evidence="2 3">8-3EHSu</strain>
    </source>
</reference>
<gene>
    <name evidence="2" type="ORF">EWH70_24865</name>
</gene>
<dbReference type="InterPro" id="IPR041698">
    <property type="entry name" value="Methyltransf_25"/>
</dbReference>
<dbReference type="InterPro" id="IPR029063">
    <property type="entry name" value="SAM-dependent_MTases_sf"/>
</dbReference>
<dbReference type="Gene3D" id="3.40.50.150">
    <property type="entry name" value="Vaccinia Virus protein VP39"/>
    <property type="match status" value="1"/>
</dbReference>
<dbReference type="EMBL" id="SFCC01000013">
    <property type="protein sequence ID" value="RZQ61122.1"/>
    <property type="molecule type" value="Genomic_DNA"/>
</dbReference>
<organism evidence="2 3">
    <name type="scientific">Amycolatopsis suaedae</name>
    <dbReference type="NCBI Taxonomy" id="2510978"/>
    <lineage>
        <taxon>Bacteria</taxon>
        <taxon>Bacillati</taxon>
        <taxon>Actinomycetota</taxon>
        <taxon>Actinomycetes</taxon>
        <taxon>Pseudonocardiales</taxon>
        <taxon>Pseudonocardiaceae</taxon>
        <taxon>Amycolatopsis</taxon>
    </lineage>
</organism>
<dbReference type="RefSeq" id="WP_130477936.1">
    <property type="nucleotide sequence ID" value="NZ_SFCC01000013.1"/>
</dbReference>
<keyword evidence="2" id="KW-0489">Methyltransferase</keyword>
<dbReference type="Pfam" id="PF13649">
    <property type="entry name" value="Methyltransf_25"/>
    <property type="match status" value="1"/>
</dbReference>
<comment type="caution">
    <text evidence="2">The sequence shown here is derived from an EMBL/GenBank/DDBJ whole genome shotgun (WGS) entry which is preliminary data.</text>
</comment>